<dbReference type="PANTHER" id="PTHR11690:SF248">
    <property type="entry name" value="PICKPOCKET 17, ISOFORM A"/>
    <property type="match status" value="1"/>
</dbReference>
<keyword evidence="4 12" id="KW-0894">Sodium channel</keyword>
<comment type="caution">
    <text evidence="14">The sequence shown here is derived from an EMBL/GenBank/DDBJ whole genome shotgun (WGS) entry which is preliminary data.</text>
</comment>
<evidence type="ECO:0000256" key="2">
    <source>
        <dbReference type="ARBA" id="ARBA00007193"/>
    </source>
</evidence>
<evidence type="ECO:0000256" key="7">
    <source>
        <dbReference type="ARBA" id="ARBA00023053"/>
    </source>
</evidence>
<dbReference type="Gene3D" id="1.10.287.820">
    <property type="entry name" value="Acid-sensing ion channel domain"/>
    <property type="match status" value="1"/>
</dbReference>
<keyword evidence="7" id="KW-0915">Sodium</keyword>
<dbReference type="VEuPathDB" id="VectorBase:RSAN_042412"/>
<evidence type="ECO:0000256" key="12">
    <source>
        <dbReference type="RuleBase" id="RU000679"/>
    </source>
</evidence>
<evidence type="ECO:0000313" key="15">
    <source>
        <dbReference type="Proteomes" id="UP000821837"/>
    </source>
</evidence>
<evidence type="ECO:0000256" key="1">
    <source>
        <dbReference type="ARBA" id="ARBA00004141"/>
    </source>
</evidence>
<dbReference type="GO" id="GO:0005886">
    <property type="term" value="C:plasma membrane"/>
    <property type="evidence" value="ECO:0007669"/>
    <property type="project" value="TreeGrafter"/>
</dbReference>
<keyword evidence="11 12" id="KW-0407">Ion channel</keyword>
<name>A0A9D4Q7Z7_RHISA</name>
<evidence type="ECO:0000256" key="3">
    <source>
        <dbReference type="ARBA" id="ARBA00022448"/>
    </source>
</evidence>
<dbReference type="InterPro" id="IPR020903">
    <property type="entry name" value="ENaC_CS"/>
</dbReference>
<comment type="similarity">
    <text evidence="2 12">Belongs to the amiloride-sensitive sodium channel (TC 1.A.6) family.</text>
</comment>
<evidence type="ECO:0000256" key="4">
    <source>
        <dbReference type="ARBA" id="ARBA00022461"/>
    </source>
</evidence>
<keyword evidence="8 12" id="KW-0406">Ion transport</keyword>
<sequence>MTQLAQTGLPAPYANPCRQTWPKCLLQQLEEPYGAYTREDCLNLCLQRIIVERCGCLSARLPQLQKLAKTYGACGRHALLFRDITYKRDVTVTKLREDVMGTNKKDGPPARLVLYFDSLTYEHIRSVPKYDETRVLSNLGGISGMYLGLSFFVLFQVLDILVVGALRLRKILHWDARLRRLVVHAKPPLQGDARATS</sequence>
<evidence type="ECO:0000256" key="6">
    <source>
        <dbReference type="ARBA" id="ARBA00022989"/>
    </source>
</evidence>
<evidence type="ECO:0000256" key="11">
    <source>
        <dbReference type="ARBA" id="ARBA00023303"/>
    </source>
</evidence>
<reference evidence="14" key="1">
    <citation type="journal article" date="2020" name="Cell">
        <title>Large-Scale Comparative Analyses of Tick Genomes Elucidate Their Genetic Diversity and Vector Capacities.</title>
        <authorList>
            <consortium name="Tick Genome and Microbiome Consortium (TIGMIC)"/>
            <person name="Jia N."/>
            <person name="Wang J."/>
            <person name="Shi W."/>
            <person name="Du L."/>
            <person name="Sun Y."/>
            <person name="Zhan W."/>
            <person name="Jiang J.F."/>
            <person name="Wang Q."/>
            <person name="Zhang B."/>
            <person name="Ji P."/>
            <person name="Bell-Sakyi L."/>
            <person name="Cui X.M."/>
            <person name="Yuan T.T."/>
            <person name="Jiang B.G."/>
            <person name="Yang W.F."/>
            <person name="Lam T.T."/>
            <person name="Chang Q.C."/>
            <person name="Ding S.J."/>
            <person name="Wang X.J."/>
            <person name="Zhu J.G."/>
            <person name="Ruan X.D."/>
            <person name="Zhao L."/>
            <person name="Wei J.T."/>
            <person name="Ye R.Z."/>
            <person name="Que T.C."/>
            <person name="Du C.H."/>
            <person name="Zhou Y.H."/>
            <person name="Cheng J.X."/>
            <person name="Dai P.F."/>
            <person name="Guo W.B."/>
            <person name="Han X.H."/>
            <person name="Huang E.J."/>
            <person name="Li L.F."/>
            <person name="Wei W."/>
            <person name="Gao Y.C."/>
            <person name="Liu J.Z."/>
            <person name="Shao H.Z."/>
            <person name="Wang X."/>
            <person name="Wang C.C."/>
            <person name="Yang T.C."/>
            <person name="Huo Q.B."/>
            <person name="Li W."/>
            <person name="Chen H.Y."/>
            <person name="Chen S.E."/>
            <person name="Zhou L.G."/>
            <person name="Ni X.B."/>
            <person name="Tian J.H."/>
            <person name="Sheng Y."/>
            <person name="Liu T."/>
            <person name="Pan Y.S."/>
            <person name="Xia L.Y."/>
            <person name="Li J."/>
            <person name="Zhao F."/>
            <person name="Cao W.C."/>
        </authorList>
    </citation>
    <scope>NUCLEOTIDE SEQUENCE</scope>
    <source>
        <strain evidence="14">Rsan-2018</strain>
    </source>
</reference>
<dbReference type="Proteomes" id="UP000821837">
    <property type="component" value="Unassembled WGS sequence"/>
</dbReference>
<evidence type="ECO:0000313" key="14">
    <source>
        <dbReference type="EMBL" id="KAH7968457.1"/>
    </source>
</evidence>
<comment type="subcellular location">
    <subcellularLocation>
        <location evidence="1">Membrane</location>
        <topology evidence="1">Multi-pass membrane protein</topology>
    </subcellularLocation>
</comment>
<dbReference type="PROSITE" id="PS01206">
    <property type="entry name" value="ASC"/>
    <property type="match status" value="1"/>
</dbReference>
<keyword evidence="9 13" id="KW-0472">Membrane</keyword>
<dbReference type="InterPro" id="IPR001873">
    <property type="entry name" value="ENaC"/>
</dbReference>
<evidence type="ECO:0000256" key="9">
    <source>
        <dbReference type="ARBA" id="ARBA00023136"/>
    </source>
</evidence>
<dbReference type="Gene3D" id="1.10.287.770">
    <property type="entry name" value="YojJ-like"/>
    <property type="match status" value="1"/>
</dbReference>
<evidence type="ECO:0000256" key="5">
    <source>
        <dbReference type="ARBA" id="ARBA00022692"/>
    </source>
</evidence>
<evidence type="ECO:0000256" key="13">
    <source>
        <dbReference type="SAM" id="Phobius"/>
    </source>
</evidence>
<dbReference type="AlphaFoldDB" id="A0A9D4Q7Z7"/>
<dbReference type="EMBL" id="JABSTV010001248">
    <property type="protein sequence ID" value="KAH7968457.1"/>
    <property type="molecule type" value="Genomic_DNA"/>
</dbReference>
<feature type="transmembrane region" description="Helical" evidence="13">
    <location>
        <begin position="145"/>
        <end position="168"/>
    </location>
</feature>
<proteinExistence type="inferred from homology"/>
<dbReference type="PANTHER" id="PTHR11690">
    <property type="entry name" value="AMILORIDE-SENSITIVE SODIUM CHANNEL-RELATED"/>
    <property type="match status" value="1"/>
</dbReference>
<keyword evidence="5 12" id="KW-0812">Transmembrane</keyword>
<dbReference type="GO" id="GO:0015280">
    <property type="term" value="F:ligand-gated sodium channel activity"/>
    <property type="evidence" value="ECO:0007669"/>
    <property type="project" value="TreeGrafter"/>
</dbReference>
<gene>
    <name evidence="14" type="ORF">HPB52_008436</name>
</gene>
<reference evidence="14" key="2">
    <citation type="submission" date="2021-09" db="EMBL/GenBank/DDBJ databases">
        <authorList>
            <person name="Jia N."/>
            <person name="Wang J."/>
            <person name="Shi W."/>
            <person name="Du L."/>
            <person name="Sun Y."/>
            <person name="Zhan W."/>
            <person name="Jiang J."/>
            <person name="Wang Q."/>
            <person name="Zhang B."/>
            <person name="Ji P."/>
            <person name="Sakyi L.B."/>
            <person name="Cui X."/>
            <person name="Yuan T."/>
            <person name="Jiang B."/>
            <person name="Yang W."/>
            <person name="Lam T.T.-Y."/>
            <person name="Chang Q."/>
            <person name="Ding S."/>
            <person name="Wang X."/>
            <person name="Zhu J."/>
            <person name="Ruan X."/>
            <person name="Zhao L."/>
            <person name="Wei J."/>
            <person name="Que T."/>
            <person name="Du C."/>
            <person name="Cheng J."/>
            <person name="Dai P."/>
            <person name="Han X."/>
            <person name="Huang E."/>
            <person name="Gao Y."/>
            <person name="Liu J."/>
            <person name="Shao H."/>
            <person name="Ye R."/>
            <person name="Li L."/>
            <person name="Wei W."/>
            <person name="Wang X."/>
            <person name="Wang C."/>
            <person name="Huo Q."/>
            <person name="Li W."/>
            <person name="Guo W."/>
            <person name="Chen H."/>
            <person name="Chen S."/>
            <person name="Zhou L."/>
            <person name="Zhou L."/>
            <person name="Ni X."/>
            <person name="Tian J."/>
            <person name="Zhou Y."/>
            <person name="Sheng Y."/>
            <person name="Liu T."/>
            <person name="Pan Y."/>
            <person name="Xia L."/>
            <person name="Li J."/>
            <person name="Zhao F."/>
            <person name="Cao W."/>
        </authorList>
    </citation>
    <scope>NUCLEOTIDE SEQUENCE</scope>
    <source>
        <strain evidence="14">Rsan-2018</strain>
        <tissue evidence="14">Larvae</tissue>
    </source>
</reference>
<keyword evidence="10 12" id="KW-0739">Sodium transport</keyword>
<keyword evidence="15" id="KW-1185">Reference proteome</keyword>
<accession>A0A9D4Q7Z7</accession>
<keyword evidence="3 12" id="KW-0813">Transport</keyword>
<organism evidence="14 15">
    <name type="scientific">Rhipicephalus sanguineus</name>
    <name type="common">Brown dog tick</name>
    <name type="synonym">Ixodes sanguineus</name>
    <dbReference type="NCBI Taxonomy" id="34632"/>
    <lineage>
        <taxon>Eukaryota</taxon>
        <taxon>Metazoa</taxon>
        <taxon>Ecdysozoa</taxon>
        <taxon>Arthropoda</taxon>
        <taxon>Chelicerata</taxon>
        <taxon>Arachnida</taxon>
        <taxon>Acari</taxon>
        <taxon>Parasitiformes</taxon>
        <taxon>Ixodida</taxon>
        <taxon>Ixodoidea</taxon>
        <taxon>Ixodidae</taxon>
        <taxon>Rhipicephalinae</taxon>
        <taxon>Rhipicephalus</taxon>
        <taxon>Rhipicephalus</taxon>
    </lineage>
</organism>
<evidence type="ECO:0000256" key="10">
    <source>
        <dbReference type="ARBA" id="ARBA00023201"/>
    </source>
</evidence>
<protein>
    <submittedName>
        <fullName evidence="14">Uncharacterized protein</fullName>
    </submittedName>
</protein>
<dbReference type="Pfam" id="PF00858">
    <property type="entry name" value="ASC"/>
    <property type="match status" value="1"/>
</dbReference>
<keyword evidence="6 13" id="KW-1133">Transmembrane helix</keyword>
<evidence type="ECO:0000256" key="8">
    <source>
        <dbReference type="ARBA" id="ARBA00023065"/>
    </source>
</evidence>